<dbReference type="AlphaFoldDB" id="A0A9W8KW17"/>
<evidence type="ECO:0008006" key="3">
    <source>
        <dbReference type="Google" id="ProtNLM"/>
    </source>
</evidence>
<dbReference type="Proteomes" id="UP001151518">
    <property type="component" value="Unassembled WGS sequence"/>
</dbReference>
<gene>
    <name evidence="1" type="ORF">GGI25_005889</name>
</gene>
<accession>A0A9W8KW17</accession>
<dbReference type="SUPFAM" id="SSF53098">
    <property type="entry name" value="Ribonuclease H-like"/>
    <property type="match status" value="1"/>
</dbReference>
<comment type="caution">
    <text evidence="1">The sequence shown here is derived from an EMBL/GenBank/DDBJ whole genome shotgun (WGS) entry which is preliminary data.</text>
</comment>
<dbReference type="GO" id="GO:0003676">
    <property type="term" value="F:nucleic acid binding"/>
    <property type="evidence" value="ECO:0007669"/>
    <property type="project" value="InterPro"/>
</dbReference>
<dbReference type="Gene3D" id="3.30.420.10">
    <property type="entry name" value="Ribonuclease H-like superfamily/Ribonuclease H"/>
    <property type="match status" value="1"/>
</dbReference>
<reference evidence="1" key="1">
    <citation type="submission" date="2022-07" db="EMBL/GenBank/DDBJ databases">
        <title>Phylogenomic reconstructions and comparative analyses of Kickxellomycotina fungi.</title>
        <authorList>
            <person name="Reynolds N.K."/>
            <person name="Stajich J.E."/>
            <person name="Barry K."/>
            <person name="Grigoriev I.V."/>
            <person name="Crous P."/>
            <person name="Smith M.E."/>
        </authorList>
    </citation>
    <scope>NUCLEOTIDE SEQUENCE</scope>
    <source>
        <strain evidence="1">NRRL 3115</strain>
    </source>
</reference>
<dbReference type="OrthoDB" id="5597614at2759"/>
<evidence type="ECO:0000313" key="1">
    <source>
        <dbReference type="EMBL" id="KAJ2670307.1"/>
    </source>
</evidence>
<dbReference type="InterPro" id="IPR036397">
    <property type="entry name" value="RNaseH_sf"/>
</dbReference>
<dbReference type="InterPro" id="IPR012337">
    <property type="entry name" value="RNaseH-like_sf"/>
</dbReference>
<proteinExistence type="predicted"/>
<evidence type="ECO:0000313" key="2">
    <source>
        <dbReference type="Proteomes" id="UP001151518"/>
    </source>
</evidence>
<name>A0A9W8KW17_9FUNG</name>
<sequence>MRRNRQGFLKRQQDKEIQSFARHKLWRKFATGNHRQALRTAKEATVYTDGSYINTSEQMSMAFAAIIMITTVDDMEHEIMISARTIDGPFSSINGKLMAIAAAIAIIPGSTSVTIHTGSRAAIAIAQSLLDKTNVCHSYEKSNLVFLATMVRPWFQRRTANTALQ</sequence>
<protein>
    <recommendedName>
        <fullName evidence="3">RNase H type-1 domain-containing protein</fullName>
    </recommendedName>
</protein>
<dbReference type="EMBL" id="JANBTW010000127">
    <property type="protein sequence ID" value="KAJ2670307.1"/>
    <property type="molecule type" value="Genomic_DNA"/>
</dbReference>
<organism evidence="1 2">
    <name type="scientific">Coemansia spiralis</name>
    <dbReference type="NCBI Taxonomy" id="417178"/>
    <lineage>
        <taxon>Eukaryota</taxon>
        <taxon>Fungi</taxon>
        <taxon>Fungi incertae sedis</taxon>
        <taxon>Zoopagomycota</taxon>
        <taxon>Kickxellomycotina</taxon>
        <taxon>Kickxellomycetes</taxon>
        <taxon>Kickxellales</taxon>
        <taxon>Kickxellaceae</taxon>
        <taxon>Coemansia</taxon>
    </lineage>
</organism>